<dbReference type="OrthoDB" id="123335at2759"/>
<dbReference type="CDD" id="cd09272">
    <property type="entry name" value="RNase_HI_RT_Ty1"/>
    <property type="match status" value="1"/>
</dbReference>
<dbReference type="AlphaFoldDB" id="A0A9W6XQ25"/>
<accession>A0A9W6XQ25</accession>
<evidence type="ECO:0000313" key="1">
    <source>
        <dbReference type="EMBL" id="GMF44280.1"/>
    </source>
</evidence>
<proteinExistence type="predicted"/>
<protein>
    <submittedName>
        <fullName evidence="1">Unnamed protein product</fullName>
    </submittedName>
</protein>
<dbReference type="Proteomes" id="UP001165121">
    <property type="component" value="Unassembled WGS sequence"/>
</dbReference>
<evidence type="ECO:0000313" key="2">
    <source>
        <dbReference type="Proteomes" id="UP001165121"/>
    </source>
</evidence>
<comment type="caution">
    <text evidence="1">The sequence shown here is derived from an EMBL/GenBank/DDBJ whole genome shotgun (WGS) entry which is preliminary data.</text>
</comment>
<gene>
    <name evidence="1" type="ORF">Pfra01_001534300</name>
</gene>
<dbReference type="EMBL" id="BSXT01001658">
    <property type="protein sequence ID" value="GMF44280.1"/>
    <property type="molecule type" value="Genomic_DNA"/>
</dbReference>
<sequence length="250" mass="26998">MEFSAEELADLGVNDASELGLLLGQSLYGPKQAELLHETLLGFGVSQCLTDSCVYVNTDEDGITVVGTIHRGSGTHYRQNVGHGLENTDSVRLPFGTGEPASDLNDKLLPVTAGVDSKIPTVKNFQSLVGSLLWIAGGTRPDVMFAVHRATRRTHKPTLHDWKLAKRITRYLRGTRDLKLRVLEDAKEIAAVKLCCWTDADIGGEVTDHKSLTGVIVQVHGMPIEWQCKKQTAVALSTAEAELVAASIGG</sequence>
<reference evidence="1" key="1">
    <citation type="submission" date="2023-04" db="EMBL/GenBank/DDBJ databases">
        <title>Phytophthora fragariaefolia NBRC 109709.</title>
        <authorList>
            <person name="Ichikawa N."/>
            <person name="Sato H."/>
            <person name="Tonouchi N."/>
        </authorList>
    </citation>
    <scope>NUCLEOTIDE SEQUENCE</scope>
    <source>
        <strain evidence="1">NBRC 109709</strain>
    </source>
</reference>
<dbReference type="PANTHER" id="PTHR11439:SF440">
    <property type="entry name" value="INTEGRASE CATALYTIC DOMAIN-CONTAINING PROTEIN"/>
    <property type="match status" value="1"/>
</dbReference>
<organism evidence="1 2">
    <name type="scientific">Phytophthora fragariaefolia</name>
    <dbReference type="NCBI Taxonomy" id="1490495"/>
    <lineage>
        <taxon>Eukaryota</taxon>
        <taxon>Sar</taxon>
        <taxon>Stramenopiles</taxon>
        <taxon>Oomycota</taxon>
        <taxon>Peronosporomycetes</taxon>
        <taxon>Peronosporales</taxon>
        <taxon>Peronosporaceae</taxon>
        <taxon>Phytophthora</taxon>
    </lineage>
</organism>
<keyword evidence="2" id="KW-1185">Reference proteome</keyword>
<name>A0A9W6XQ25_9STRA</name>
<dbReference type="PANTHER" id="PTHR11439">
    <property type="entry name" value="GAG-POL-RELATED RETROTRANSPOSON"/>
    <property type="match status" value="1"/>
</dbReference>